<evidence type="ECO:0000256" key="4">
    <source>
        <dbReference type="ARBA" id="ARBA00022729"/>
    </source>
</evidence>
<gene>
    <name evidence="9" type="ORF">HPP92_011398</name>
</gene>
<evidence type="ECO:0000256" key="8">
    <source>
        <dbReference type="SAM" id="SignalP"/>
    </source>
</evidence>
<dbReference type="InterPro" id="IPR001611">
    <property type="entry name" value="Leu-rich_rpt"/>
</dbReference>
<evidence type="ECO:0000313" key="10">
    <source>
        <dbReference type="Proteomes" id="UP000636800"/>
    </source>
</evidence>
<dbReference type="InterPro" id="IPR032675">
    <property type="entry name" value="LRR_dom_sf"/>
</dbReference>
<evidence type="ECO:0000313" key="9">
    <source>
        <dbReference type="EMBL" id="KAG0480540.1"/>
    </source>
</evidence>
<dbReference type="OrthoDB" id="202415at2759"/>
<accession>A0A835R2S3</accession>
<evidence type="ECO:0000256" key="3">
    <source>
        <dbReference type="ARBA" id="ARBA00022614"/>
    </source>
</evidence>
<evidence type="ECO:0000256" key="1">
    <source>
        <dbReference type="ARBA" id="ARBA00004613"/>
    </source>
</evidence>
<evidence type="ECO:0000256" key="6">
    <source>
        <dbReference type="ARBA" id="ARBA00023180"/>
    </source>
</evidence>
<dbReference type="SUPFAM" id="SSF52058">
    <property type="entry name" value="L domain-like"/>
    <property type="match status" value="1"/>
</dbReference>
<organism evidence="9 10">
    <name type="scientific">Vanilla planifolia</name>
    <name type="common">Vanilla</name>
    <dbReference type="NCBI Taxonomy" id="51239"/>
    <lineage>
        <taxon>Eukaryota</taxon>
        <taxon>Viridiplantae</taxon>
        <taxon>Streptophyta</taxon>
        <taxon>Embryophyta</taxon>
        <taxon>Tracheophyta</taxon>
        <taxon>Spermatophyta</taxon>
        <taxon>Magnoliopsida</taxon>
        <taxon>Liliopsida</taxon>
        <taxon>Asparagales</taxon>
        <taxon>Orchidaceae</taxon>
        <taxon>Vanilloideae</taxon>
        <taxon>Vanilleae</taxon>
        <taxon>Vanilla</taxon>
    </lineage>
</organism>
<proteinExistence type="predicted"/>
<dbReference type="InterPro" id="IPR051582">
    <property type="entry name" value="LRR_extensin-like_regulator"/>
</dbReference>
<dbReference type="FunFam" id="3.80.10.10:FF:000041">
    <property type="entry name" value="LRR receptor-like serine/threonine-protein kinase ERECTA"/>
    <property type="match status" value="1"/>
</dbReference>
<keyword evidence="2" id="KW-0964">Secreted</keyword>
<feature type="region of interest" description="Disordered" evidence="7">
    <location>
        <begin position="48"/>
        <end position="70"/>
    </location>
</feature>
<comment type="subcellular location">
    <subcellularLocation>
        <location evidence="1">Secreted</location>
    </subcellularLocation>
</comment>
<keyword evidence="4 8" id="KW-0732">Signal</keyword>
<dbReference type="Pfam" id="PF00560">
    <property type="entry name" value="LRR_1"/>
    <property type="match status" value="1"/>
</dbReference>
<keyword evidence="3" id="KW-0433">Leucine-rich repeat</keyword>
<evidence type="ECO:0000256" key="5">
    <source>
        <dbReference type="ARBA" id="ARBA00022737"/>
    </source>
</evidence>
<dbReference type="Proteomes" id="UP000636800">
    <property type="component" value="Chromosome 5"/>
</dbReference>
<keyword evidence="10" id="KW-1185">Reference proteome</keyword>
<dbReference type="AlphaFoldDB" id="A0A835R2S3"/>
<evidence type="ECO:0000256" key="2">
    <source>
        <dbReference type="ARBA" id="ARBA00022525"/>
    </source>
</evidence>
<sequence>MDIRDAISPYASPLFLLLFLFLFLLLHMPPFVSAIDVGIGIGIGIGGSPEPEPGQSPGPSGATPTPAEPQPCEFVNQKQYEAYKVIQRFKKTITCDPKNVLSTWVGYRPCNYRGFYCGTPPGLKDTPTIASVDFNGFRLCAPTLVGFLDSLPDLALFHANSNNFSSTLPLNLSALPFLYELDVSNNNLSGPFPAAVLPLFRLRFLDIRFNHFAGLVSPSVFNLGLQVLFLNDNSFNQPLPAELGKSPVSYLTLADNGFTGPIPKSICNTSNTLIQVLFLNNRLSGCLPSEIGQLKKATVFDAGKNQLTGPIPYSFGCLHKVEQLNLAINQLYGCVPDVVCQLYKNGRLLNLSLSYNFFTEVGPSCVELIKKGVLDVRQNCIPGQPDQRPPLECSAFRARCKYCPVQEYMPCINQKVSNGVHGVVLPGAATATAYNSYTALQPGDGPH</sequence>
<keyword evidence="6" id="KW-0325">Glycoprotein</keyword>
<reference evidence="9 10" key="1">
    <citation type="journal article" date="2020" name="Nat. Food">
        <title>A phased Vanilla planifolia genome enables genetic improvement of flavour and production.</title>
        <authorList>
            <person name="Hasing T."/>
            <person name="Tang H."/>
            <person name="Brym M."/>
            <person name="Khazi F."/>
            <person name="Huang T."/>
            <person name="Chambers A.H."/>
        </authorList>
    </citation>
    <scope>NUCLEOTIDE SEQUENCE [LARGE SCALE GENOMIC DNA]</scope>
    <source>
        <tissue evidence="9">Leaf</tissue>
    </source>
</reference>
<name>A0A835R2S3_VANPL</name>
<comment type="caution">
    <text evidence="9">The sequence shown here is derived from an EMBL/GenBank/DDBJ whole genome shotgun (WGS) entry which is preliminary data.</text>
</comment>
<dbReference type="PANTHER" id="PTHR32093">
    <property type="entry name" value="LEUCINE-RICH REPEAT EXTENSIN-LIKE PROTEIN 3-RELATED"/>
    <property type="match status" value="1"/>
</dbReference>
<dbReference type="Gene3D" id="3.80.10.10">
    <property type="entry name" value="Ribonuclease Inhibitor"/>
    <property type="match status" value="2"/>
</dbReference>
<protein>
    <submittedName>
        <fullName evidence="9">Uncharacterized protein</fullName>
    </submittedName>
</protein>
<evidence type="ECO:0000256" key="7">
    <source>
        <dbReference type="SAM" id="MobiDB-lite"/>
    </source>
</evidence>
<dbReference type="PANTHER" id="PTHR32093:SF128">
    <property type="entry name" value="LEUCINE-RICH REPEAT-CONTAINING N-TERMINAL PLANT-TYPE DOMAIN-CONTAINING PROTEIN"/>
    <property type="match status" value="1"/>
</dbReference>
<feature type="chain" id="PRO_5033041375" evidence="8">
    <location>
        <begin position="35"/>
        <end position="447"/>
    </location>
</feature>
<feature type="signal peptide" evidence="8">
    <location>
        <begin position="1"/>
        <end position="34"/>
    </location>
</feature>
<dbReference type="EMBL" id="JADCNL010000005">
    <property type="protein sequence ID" value="KAG0480540.1"/>
    <property type="molecule type" value="Genomic_DNA"/>
</dbReference>
<keyword evidence="5" id="KW-0677">Repeat</keyword>
<dbReference type="GO" id="GO:0005576">
    <property type="term" value="C:extracellular region"/>
    <property type="evidence" value="ECO:0007669"/>
    <property type="project" value="UniProtKB-SubCell"/>
</dbReference>